<dbReference type="Proteomes" id="UP000011770">
    <property type="component" value="Unassembled WGS sequence"/>
</dbReference>
<comment type="caution">
    <text evidence="2">The sequence shown here is derived from an EMBL/GenBank/DDBJ whole genome shotgun (WGS) entry which is preliminary data.</text>
</comment>
<accession>M3EGE1</accession>
<feature type="non-terminal residue" evidence="2">
    <location>
        <position position="1"/>
    </location>
</feature>
<keyword evidence="1" id="KW-0175">Coiled coil</keyword>
<sequence>LSYDTKAGYGATIGLTSGLGPLLSVTPSWTVSEYGGLSSDVQYGFNKNLFGSLFDKPTNPEHSAANRNLLDDILNGVGGLVSGIGRGAQSAWDGLSGAVGGINGENLSTGWNAIKKALFGGDATVKPGPRPGTYVDENGTVLVRDPKTGNLVIEGSIGNLLNVDSRGGLSNPDYQEAVDKIHGELYPEAEGLGESVVKGFVDQLTGVLKKLLSPVVKTGIDAMNNIQEISVKLGDVSESMQLTKPLVEDTIQLLYKQMDSERQIWKAKDEALYDQITALGYTEGDPDKEKQIQDLNNEKIKLKNELGNTLDSLDSKVGSLISLASDLNAGKITNLNGAYSQIYEGLMRVNSPELSGKSRSVANLASTSQNFLAGYFSYKMTGMAGTVNETGSSSAFKDYGKQQRDVLRNLWTRYLKESTRNNERPYVNPIF</sequence>
<evidence type="ECO:0000313" key="2">
    <source>
        <dbReference type="EMBL" id="EMF80088.1"/>
    </source>
</evidence>
<dbReference type="EMBL" id="AHOR02000063">
    <property type="protein sequence ID" value="EMF80088.1"/>
    <property type="molecule type" value="Genomic_DNA"/>
</dbReference>
<organism evidence="2 3">
    <name type="scientific">Leptospira weilii serovar Topaz str. LT2116</name>
    <dbReference type="NCBI Taxonomy" id="1088540"/>
    <lineage>
        <taxon>Bacteria</taxon>
        <taxon>Pseudomonadati</taxon>
        <taxon>Spirochaetota</taxon>
        <taxon>Spirochaetia</taxon>
        <taxon>Leptospirales</taxon>
        <taxon>Leptospiraceae</taxon>
        <taxon>Leptospira</taxon>
    </lineage>
</organism>
<evidence type="ECO:0000256" key="1">
    <source>
        <dbReference type="SAM" id="Coils"/>
    </source>
</evidence>
<proteinExistence type="predicted"/>
<dbReference type="AlphaFoldDB" id="M3EGE1"/>
<protein>
    <submittedName>
        <fullName evidence="2">Uncharacterized protein</fullName>
    </submittedName>
</protein>
<evidence type="ECO:0000313" key="3">
    <source>
        <dbReference type="Proteomes" id="UP000011770"/>
    </source>
</evidence>
<reference evidence="2 3" key="1">
    <citation type="submission" date="2013-01" db="EMBL/GenBank/DDBJ databases">
        <authorList>
            <person name="Harkins D.M."/>
            <person name="Durkin A.S."/>
            <person name="Brinkac L.M."/>
            <person name="Haft D.H."/>
            <person name="Selengut J.D."/>
            <person name="Sanka R."/>
            <person name="DePew J."/>
            <person name="Purushe J."/>
            <person name="Tulsiani S.M."/>
            <person name="Graham G.C."/>
            <person name="Burns M.-A."/>
            <person name="Dohnt M.F."/>
            <person name="Smythe L.D."/>
            <person name="McKay D.B."/>
            <person name="Craig S.B."/>
            <person name="Vinetz J.M."/>
            <person name="Sutton G.G."/>
            <person name="Nierman W.C."/>
            <person name="Fouts D.E."/>
        </authorList>
    </citation>
    <scope>NUCLEOTIDE SEQUENCE [LARGE SCALE GENOMIC DNA]</scope>
    <source>
        <strain evidence="2 3">LT2116</strain>
    </source>
</reference>
<name>M3EGE1_9LEPT</name>
<gene>
    <name evidence="2" type="ORF">LEP1GSC188_0422</name>
</gene>
<feature type="coiled-coil region" evidence="1">
    <location>
        <begin position="285"/>
        <end position="312"/>
    </location>
</feature>